<keyword evidence="3 7" id="KW-0808">Transferase</keyword>
<dbReference type="Gene3D" id="1.10.8.590">
    <property type="match status" value="1"/>
</dbReference>
<keyword evidence="5" id="KW-0819">tRNA processing</keyword>
<comment type="function">
    <text evidence="5">Catalyzes the formation of 2'O-methylated cytidine (Cm32) or 2'O-methylated uridine (Um32) at position 32 in tRNA.</text>
</comment>
<dbReference type="GO" id="GO:0005829">
    <property type="term" value="C:cytosol"/>
    <property type="evidence" value="ECO:0007669"/>
    <property type="project" value="TreeGrafter"/>
</dbReference>
<feature type="domain" description="tRNA/rRNA methyltransferase SpoU type" evidence="6">
    <location>
        <begin position="18"/>
        <end position="170"/>
    </location>
</feature>
<evidence type="ECO:0000256" key="2">
    <source>
        <dbReference type="ARBA" id="ARBA00022603"/>
    </source>
</evidence>
<dbReference type="RefSeq" id="WP_152213623.1">
    <property type="nucleotide sequence ID" value="NZ_WFLN01000009.1"/>
</dbReference>
<reference evidence="7 8" key="1">
    <citation type="submission" date="2019-10" db="EMBL/GenBank/DDBJ databases">
        <title>New genus of Silvanigrellaceae.</title>
        <authorList>
            <person name="Pitt A."/>
            <person name="Hahn M.W."/>
        </authorList>
    </citation>
    <scope>NUCLEOTIDE SEQUENCE [LARGE SCALE GENOMIC DNA]</scope>
    <source>
        <strain evidence="7 8">33A1-SZDP</strain>
    </source>
</reference>
<protein>
    <recommendedName>
        <fullName evidence="5">tRNA (cytidine/uridine-2'-O-)-methyltransferase TrmJ</fullName>
        <ecNumber evidence="5">2.1.1.200</ecNumber>
    </recommendedName>
    <alternativeName>
        <fullName evidence="5">tRNA (cytidine(32)/uridine(32)-2'-O)-methyltransferase</fullName>
    </alternativeName>
    <alternativeName>
        <fullName evidence="5">tRNA Cm32/Um32 methyltransferase</fullName>
    </alternativeName>
</protein>
<keyword evidence="4 5" id="KW-0949">S-adenosyl-L-methionine</keyword>
<name>A0A833N0D0_9BACT</name>
<dbReference type="InterPro" id="IPR001537">
    <property type="entry name" value="SpoU_MeTrfase"/>
</dbReference>
<dbReference type="Gene3D" id="3.40.1280.10">
    <property type="match status" value="1"/>
</dbReference>
<evidence type="ECO:0000313" key="7">
    <source>
        <dbReference type="EMBL" id="KAB8028472.1"/>
    </source>
</evidence>
<gene>
    <name evidence="5" type="primary">trmJ</name>
    <name evidence="7" type="ORF">GCL57_12160</name>
</gene>
<keyword evidence="2 5" id="KW-0489">Methyltransferase</keyword>
<keyword evidence="8" id="KW-1185">Reference proteome</keyword>
<dbReference type="GO" id="GO:0003723">
    <property type="term" value="F:RNA binding"/>
    <property type="evidence" value="ECO:0007669"/>
    <property type="project" value="InterPro"/>
</dbReference>
<dbReference type="EC" id="2.1.1.200" evidence="5"/>
<comment type="subcellular location">
    <subcellularLocation>
        <location evidence="5">Cytoplasm</location>
    </subcellularLocation>
</comment>
<dbReference type="PANTHER" id="PTHR42786:SF2">
    <property type="entry name" value="TRNA (CYTIDINE_URIDINE-2'-O-)-METHYLTRANSFERASE TRMJ"/>
    <property type="match status" value="1"/>
</dbReference>
<evidence type="ECO:0000256" key="1">
    <source>
        <dbReference type="ARBA" id="ARBA00007228"/>
    </source>
</evidence>
<sequence length="253" mass="28393">MQIKQSENGENQNLSKNISIILVEPEHPNNVGAVARAMNNMGFFNLRLIKPCDYLSGGKEGAKTLAMHSQDILKNAKVYSCLSDALVDKQVVIAFTNRARGQHKSLEVSWNLEKIFTDIRHDYKIAFVFGREASGLTNAEIDLCNICMKIPTFGNNTSLNLAQAVIVILYEASKVLNKIGNTKSENINLATSNHIENLKLNLFFVLGKIGYIKNGNKSKRWSVFSKLIADKFLTEKEVNIMQGILNKIKEYIR</sequence>
<accession>A0A833N0D0</accession>
<dbReference type="InterPro" id="IPR004384">
    <property type="entry name" value="RNA_MeTrfase_TrmJ/LasT"/>
</dbReference>
<evidence type="ECO:0000259" key="6">
    <source>
        <dbReference type="Pfam" id="PF00588"/>
    </source>
</evidence>
<dbReference type="CDD" id="cd18093">
    <property type="entry name" value="SpoU-like_TrmJ"/>
    <property type="match status" value="1"/>
</dbReference>
<dbReference type="Pfam" id="PF00588">
    <property type="entry name" value="SpoU_methylase"/>
    <property type="match status" value="1"/>
</dbReference>
<comment type="subunit">
    <text evidence="5">Homodimer.</text>
</comment>
<dbReference type="PIRSF" id="PIRSF004808">
    <property type="entry name" value="LasT"/>
    <property type="match status" value="1"/>
</dbReference>
<dbReference type="SUPFAM" id="SSF75217">
    <property type="entry name" value="alpha/beta knot"/>
    <property type="match status" value="1"/>
</dbReference>
<organism evidence="7 8">
    <name type="scientific">Fluviispira multicolorata</name>
    <dbReference type="NCBI Taxonomy" id="2654512"/>
    <lineage>
        <taxon>Bacteria</taxon>
        <taxon>Pseudomonadati</taxon>
        <taxon>Bdellovibrionota</taxon>
        <taxon>Oligoflexia</taxon>
        <taxon>Silvanigrellales</taxon>
        <taxon>Silvanigrellaceae</taxon>
        <taxon>Fluviispira</taxon>
    </lineage>
</organism>
<proteinExistence type="inferred from homology"/>
<comment type="catalytic activity">
    <reaction evidence="5">
        <text>uridine(32) in tRNA + S-adenosyl-L-methionine = 2'-O-methyluridine(32) in tRNA + S-adenosyl-L-homocysteine + H(+)</text>
        <dbReference type="Rhea" id="RHEA:42936"/>
        <dbReference type="Rhea" id="RHEA-COMP:10107"/>
        <dbReference type="Rhea" id="RHEA-COMP:10290"/>
        <dbReference type="ChEBI" id="CHEBI:15378"/>
        <dbReference type="ChEBI" id="CHEBI:57856"/>
        <dbReference type="ChEBI" id="CHEBI:59789"/>
        <dbReference type="ChEBI" id="CHEBI:65315"/>
        <dbReference type="ChEBI" id="CHEBI:74478"/>
        <dbReference type="EC" id="2.1.1.200"/>
    </reaction>
</comment>
<dbReference type="AlphaFoldDB" id="A0A833N0D0"/>
<comment type="caution">
    <text evidence="7">The sequence shown here is derived from an EMBL/GenBank/DDBJ whole genome shotgun (WGS) entry which is preliminary data.</text>
</comment>
<dbReference type="GO" id="GO:0160206">
    <property type="term" value="F:tRNA (cytidine(32)/uridine(32)-2'-O)-methyltransferase activity"/>
    <property type="evidence" value="ECO:0007669"/>
    <property type="project" value="UniProtKB-EC"/>
</dbReference>
<dbReference type="EMBL" id="WFLN01000009">
    <property type="protein sequence ID" value="KAB8028472.1"/>
    <property type="molecule type" value="Genomic_DNA"/>
</dbReference>
<dbReference type="InterPro" id="IPR029026">
    <property type="entry name" value="tRNA_m1G_MTases_N"/>
</dbReference>
<dbReference type="InterPro" id="IPR029028">
    <property type="entry name" value="Alpha/beta_knot_MTases"/>
</dbReference>
<evidence type="ECO:0000256" key="4">
    <source>
        <dbReference type="ARBA" id="ARBA00022691"/>
    </source>
</evidence>
<evidence type="ECO:0000313" key="8">
    <source>
        <dbReference type="Proteomes" id="UP000442694"/>
    </source>
</evidence>
<dbReference type="Proteomes" id="UP000442694">
    <property type="component" value="Unassembled WGS sequence"/>
</dbReference>
<keyword evidence="5" id="KW-0963">Cytoplasm</keyword>
<dbReference type="NCBIfam" id="TIGR00050">
    <property type="entry name" value="rRNA_methyl_1"/>
    <property type="match status" value="1"/>
</dbReference>
<evidence type="ECO:0000256" key="5">
    <source>
        <dbReference type="RuleBase" id="RU362024"/>
    </source>
</evidence>
<comment type="catalytic activity">
    <reaction evidence="5">
        <text>cytidine(32) in tRNA + S-adenosyl-L-methionine = 2'-O-methylcytidine(32) in tRNA + S-adenosyl-L-homocysteine + H(+)</text>
        <dbReference type="Rhea" id="RHEA:42932"/>
        <dbReference type="Rhea" id="RHEA-COMP:10288"/>
        <dbReference type="Rhea" id="RHEA-COMP:10289"/>
        <dbReference type="ChEBI" id="CHEBI:15378"/>
        <dbReference type="ChEBI" id="CHEBI:57856"/>
        <dbReference type="ChEBI" id="CHEBI:59789"/>
        <dbReference type="ChEBI" id="CHEBI:74495"/>
        <dbReference type="ChEBI" id="CHEBI:82748"/>
        <dbReference type="EC" id="2.1.1.200"/>
    </reaction>
</comment>
<comment type="similarity">
    <text evidence="1">Belongs to the class IV-like SAM-binding methyltransferase superfamily. RNA methyltransferase TrmH family.</text>
</comment>
<dbReference type="GO" id="GO:0002128">
    <property type="term" value="P:tRNA nucleoside ribose methylation"/>
    <property type="evidence" value="ECO:0007669"/>
    <property type="project" value="TreeGrafter"/>
</dbReference>
<evidence type="ECO:0000256" key="3">
    <source>
        <dbReference type="ARBA" id="ARBA00022679"/>
    </source>
</evidence>
<dbReference type="PANTHER" id="PTHR42786">
    <property type="entry name" value="TRNA/RRNA METHYLTRANSFERASE"/>
    <property type="match status" value="1"/>
</dbReference>